<dbReference type="PRINTS" id="PR00069">
    <property type="entry name" value="ALDKETRDTASE"/>
</dbReference>
<dbReference type="GO" id="GO:0016616">
    <property type="term" value="F:oxidoreductase activity, acting on the CH-OH group of donors, NAD or NADP as acceptor"/>
    <property type="evidence" value="ECO:0007669"/>
    <property type="project" value="UniProtKB-ARBA"/>
</dbReference>
<dbReference type="InterPro" id="IPR044494">
    <property type="entry name" value="AKR3C2/3"/>
</dbReference>
<dbReference type="STRING" id="1331196.A0A1B9IRE6"/>
<dbReference type="Gene3D" id="3.20.20.100">
    <property type="entry name" value="NADP-dependent oxidoreductase domain"/>
    <property type="match status" value="1"/>
</dbReference>
<dbReference type="OrthoDB" id="416253at2759"/>
<dbReference type="CDD" id="cd19120">
    <property type="entry name" value="AKR_AKR3C2-3"/>
    <property type="match status" value="1"/>
</dbReference>
<sequence length="294" mass="32646">MSTIPTLTLNDGIKIPKIGYGLGTANYGSECASHVVSALKTGYNYIDCAQMYANSKSFGEGFETFGGKREDVFVVQKCNLGGKTGTESHPRKILEGLLKDMKTDYVDLYLLHSPLLTKPLSLSEAWKVMEELKEEGLARSIGVSNFREEDILEIEKTWKVAPSVNQIEYHPYNFHAPNVQRLLGVMKKHSIHVEAYGPLTSLTGAKGGPVDEVVQEIAKSKGVEESQVLLNWALQTTGGVVVTTSTNEQRQKLQLEAVTKDITLTEDEINRISEAGKKKFFRYRMTDVWDAAKP</sequence>
<evidence type="ECO:0000256" key="3">
    <source>
        <dbReference type="ARBA" id="ARBA00023002"/>
    </source>
</evidence>
<evidence type="ECO:0000256" key="2">
    <source>
        <dbReference type="ARBA" id="ARBA00022857"/>
    </source>
</evidence>
<dbReference type="PIRSF" id="PIRSF000097">
    <property type="entry name" value="AKR"/>
    <property type="match status" value="1"/>
</dbReference>
<dbReference type="InterPro" id="IPR018170">
    <property type="entry name" value="Aldo/ket_reductase_CS"/>
</dbReference>
<dbReference type="InterPro" id="IPR036812">
    <property type="entry name" value="NAD(P)_OxRdtase_dom_sf"/>
</dbReference>
<feature type="active site" description="Proton donor" evidence="4">
    <location>
        <position position="52"/>
    </location>
</feature>
<dbReference type="EMBL" id="KI669462">
    <property type="protein sequence ID" value="OCF58125.1"/>
    <property type="molecule type" value="Genomic_DNA"/>
</dbReference>
<evidence type="ECO:0000256" key="6">
    <source>
        <dbReference type="PIRSR" id="PIRSR000097-3"/>
    </source>
</evidence>
<evidence type="ECO:0000313" key="8">
    <source>
        <dbReference type="EMBL" id="OCF58125.1"/>
    </source>
</evidence>
<feature type="site" description="Lowers pKa of active site Tyr" evidence="6">
    <location>
        <position position="77"/>
    </location>
</feature>
<protein>
    <submittedName>
        <fullName evidence="8">Aldose reductase</fullName>
    </submittedName>
</protein>
<evidence type="ECO:0000313" key="9">
    <source>
        <dbReference type="Proteomes" id="UP000092583"/>
    </source>
</evidence>
<comment type="similarity">
    <text evidence="1">Belongs to the aldo/keto reductase family.</text>
</comment>
<gene>
    <name evidence="8" type="ORF">L486_04155</name>
</gene>
<evidence type="ECO:0000256" key="1">
    <source>
        <dbReference type="ARBA" id="ARBA00007905"/>
    </source>
</evidence>
<feature type="binding site" evidence="5">
    <location>
        <position position="112"/>
    </location>
    <ligand>
        <name>substrate</name>
    </ligand>
</feature>
<accession>A0A1B9IRE6</accession>
<name>A0A1B9IRE6_9TREE</name>
<dbReference type="PANTHER" id="PTHR43827:SF3">
    <property type="entry name" value="NADP-DEPENDENT OXIDOREDUCTASE DOMAIN-CONTAINING PROTEIN"/>
    <property type="match status" value="1"/>
</dbReference>
<dbReference type="AlphaFoldDB" id="A0A1B9IRE6"/>
<dbReference type="InterPro" id="IPR023210">
    <property type="entry name" value="NADP_OxRdtase_dom"/>
</dbReference>
<dbReference type="FunFam" id="3.20.20.100:FF:000002">
    <property type="entry name" value="2,5-diketo-D-gluconic acid reductase A"/>
    <property type="match status" value="1"/>
</dbReference>
<reference evidence="8 9" key="1">
    <citation type="submission" date="2013-07" db="EMBL/GenBank/DDBJ databases">
        <title>The Genome Sequence of Kwoniella mangroviensis CBS10435.</title>
        <authorList>
            <consortium name="The Broad Institute Genome Sequencing Platform"/>
            <person name="Cuomo C."/>
            <person name="Litvintseva A."/>
            <person name="Chen Y."/>
            <person name="Heitman J."/>
            <person name="Sun S."/>
            <person name="Springer D."/>
            <person name="Dromer F."/>
            <person name="Young S.K."/>
            <person name="Zeng Q."/>
            <person name="Gargeya S."/>
            <person name="Fitzgerald M."/>
            <person name="Abouelleil A."/>
            <person name="Alvarado L."/>
            <person name="Berlin A.M."/>
            <person name="Chapman S.B."/>
            <person name="Dewar J."/>
            <person name="Goldberg J."/>
            <person name="Griggs A."/>
            <person name="Gujja S."/>
            <person name="Hansen M."/>
            <person name="Howarth C."/>
            <person name="Imamovic A."/>
            <person name="Larimer J."/>
            <person name="McCowan C."/>
            <person name="Murphy C."/>
            <person name="Pearson M."/>
            <person name="Priest M."/>
            <person name="Roberts A."/>
            <person name="Saif S."/>
            <person name="Shea T."/>
            <person name="Sykes S."/>
            <person name="Wortman J."/>
            <person name="Nusbaum C."/>
            <person name="Birren B."/>
        </authorList>
    </citation>
    <scope>NUCLEOTIDE SEQUENCE [LARGE SCALE GENOMIC DNA]</scope>
    <source>
        <strain evidence="8 9">CBS 10435</strain>
    </source>
</reference>
<organism evidence="8 9">
    <name type="scientific">Kwoniella mangroviensis CBS 10435</name>
    <dbReference type="NCBI Taxonomy" id="1331196"/>
    <lineage>
        <taxon>Eukaryota</taxon>
        <taxon>Fungi</taxon>
        <taxon>Dikarya</taxon>
        <taxon>Basidiomycota</taxon>
        <taxon>Agaricomycotina</taxon>
        <taxon>Tremellomycetes</taxon>
        <taxon>Tremellales</taxon>
        <taxon>Cryptococcaceae</taxon>
        <taxon>Kwoniella</taxon>
    </lineage>
</organism>
<reference evidence="9" key="2">
    <citation type="submission" date="2013-12" db="EMBL/GenBank/DDBJ databases">
        <title>Evolution of pathogenesis and genome organization in the Tremellales.</title>
        <authorList>
            <person name="Cuomo C."/>
            <person name="Litvintseva A."/>
            <person name="Heitman J."/>
            <person name="Chen Y."/>
            <person name="Sun S."/>
            <person name="Springer D."/>
            <person name="Dromer F."/>
            <person name="Young S."/>
            <person name="Zeng Q."/>
            <person name="Chapman S."/>
            <person name="Gujja S."/>
            <person name="Saif S."/>
            <person name="Birren B."/>
        </authorList>
    </citation>
    <scope>NUCLEOTIDE SEQUENCE [LARGE SCALE GENOMIC DNA]</scope>
    <source>
        <strain evidence="9">CBS 10435</strain>
    </source>
</reference>
<evidence type="ECO:0000256" key="5">
    <source>
        <dbReference type="PIRSR" id="PIRSR000097-2"/>
    </source>
</evidence>
<dbReference type="PROSITE" id="PS00062">
    <property type="entry name" value="ALDOKETO_REDUCTASE_2"/>
    <property type="match status" value="1"/>
</dbReference>
<dbReference type="GO" id="GO:0016652">
    <property type="term" value="F:oxidoreductase activity, acting on NAD(P)H as acceptor"/>
    <property type="evidence" value="ECO:0007669"/>
    <property type="project" value="InterPro"/>
</dbReference>
<dbReference type="SUPFAM" id="SSF51430">
    <property type="entry name" value="NAD(P)-linked oxidoreductase"/>
    <property type="match status" value="1"/>
</dbReference>
<evidence type="ECO:0000256" key="4">
    <source>
        <dbReference type="PIRSR" id="PIRSR000097-1"/>
    </source>
</evidence>
<proteinExistence type="inferred from homology"/>
<dbReference type="Proteomes" id="UP000092583">
    <property type="component" value="Unassembled WGS sequence"/>
</dbReference>
<keyword evidence="2" id="KW-0521">NADP</keyword>
<dbReference type="PANTHER" id="PTHR43827">
    <property type="entry name" value="2,5-DIKETO-D-GLUCONIC ACID REDUCTASE"/>
    <property type="match status" value="1"/>
</dbReference>
<dbReference type="Pfam" id="PF00248">
    <property type="entry name" value="Aldo_ket_red"/>
    <property type="match status" value="1"/>
</dbReference>
<dbReference type="InterPro" id="IPR020471">
    <property type="entry name" value="AKR"/>
</dbReference>
<keyword evidence="3" id="KW-0560">Oxidoreductase</keyword>
<evidence type="ECO:0000259" key="7">
    <source>
        <dbReference type="Pfam" id="PF00248"/>
    </source>
</evidence>
<keyword evidence="9" id="KW-1185">Reference proteome</keyword>
<feature type="domain" description="NADP-dependent oxidoreductase" evidence="7">
    <location>
        <begin position="28"/>
        <end position="275"/>
    </location>
</feature>